<sequence length="117" mass="13377">MGLPQRGIDPPTLVYLWKSLFLDPITQTNQEFKSLTIGMPLNWNQEGENQKLGTPLNIDHPSSSKIIFLNLKLALLDSRKGSSQHSSGGIWRTIGLRVEYMIYLSSSICYKWDLRRL</sequence>
<dbReference type="Proteomes" id="UP000765509">
    <property type="component" value="Unassembled WGS sequence"/>
</dbReference>
<protein>
    <submittedName>
        <fullName evidence="1">Uncharacterized protein</fullName>
    </submittedName>
</protein>
<accession>A0A9Q3CP53</accession>
<proteinExistence type="predicted"/>
<dbReference type="AlphaFoldDB" id="A0A9Q3CP53"/>
<dbReference type="EMBL" id="AVOT02008627">
    <property type="protein sequence ID" value="MBW0486388.1"/>
    <property type="molecule type" value="Genomic_DNA"/>
</dbReference>
<gene>
    <name evidence="1" type="ORF">O181_026103</name>
</gene>
<evidence type="ECO:0000313" key="2">
    <source>
        <dbReference type="Proteomes" id="UP000765509"/>
    </source>
</evidence>
<keyword evidence="2" id="KW-1185">Reference proteome</keyword>
<reference evidence="1" key="1">
    <citation type="submission" date="2021-03" db="EMBL/GenBank/DDBJ databases">
        <title>Draft genome sequence of rust myrtle Austropuccinia psidii MF-1, a brazilian biotype.</title>
        <authorList>
            <person name="Quecine M.C."/>
            <person name="Pachon D.M.R."/>
            <person name="Bonatelli M.L."/>
            <person name="Correr F.H."/>
            <person name="Franceschini L.M."/>
            <person name="Leite T.F."/>
            <person name="Margarido G.R.A."/>
            <person name="Almeida C.A."/>
            <person name="Ferrarezi J.A."/>
            <person name="Labate C.A."/>
        </authorList>
    </citation>
    <scope>NUCLEOTIDE SEQUENCE</scope>
    <source>
        <strain evidence="1">MF-1</strain>
    </source>
</reference>
<evidence type="ECO:0000313" key="1">
    <source>
        <dbReference type="EMBL" id="MBW0486388.1"/>
    </source>
</evidence>
<name>A0A9Q3CP53_9BASI</name>
<organism evidence="1 2">
    <name type="scientific">Austropuccinia psidii MF-1</name>
    <dbReference type="NCBI Taxonomy" id="1389203"/>
    <lineage>
        <taxon>Eukaryota</taxon>
        <taxon>Fungi</taxon>
        <taxon>Dikarya</taxon>
        <taxon>Basidiomycota</taxon>
        <taxon>Pucciniomycotina</taxon>
        <taxon>Pucciniomycetes</taxon>
        <taxon>Pucciniales</taxon>
        <taxon>Sphaerophragmiaceae</taxon>
        <taxon>Austropuccinia</taxon>
    </lineage>
</organism>
<comment type="caution">
    <text evidence="1">The sequence shown here is derived from an EMBL/GenBank/DDBJ whole genome shotgun (WGS) entry which is preliminary data.</text>
</comment>